<protein>
    <submittedName>
        <fullName evidence="1">Uncharacterized protein</fullName>
    </submittedName>
</protein>
<reference evidence="1 2" key="1">
    <citation type="submission" date="2023-03" db="EMBL/GenBank/DDBJ databases">
        <authorList>
            <person name="Shen W."/>
            <person name="Cai J."/>
        </authorList>
    </citation>
    <scope>NUCLEOTIDE SEQUENCE [LARGE SCALE GENOMIC DNA]</scope>
    <source>
        <strain evidence="1 2">Y59</strain>
    </source>
</reference>
<dbReference type="EMBL" id="JARQAZ010000002">
    <property type="protein sequence ID" value="MDT2769893.1"/>
    <property type="molecule type" value="Genomic_DNA"/>
</dbReference>
<evidence type="ECO:0000313" key="1">
    <source>
        <dbReference type="EMBL" id="MDT2769893.1"/>
    </source>
</evidence>
<comment type="caution">
    <text evidence="1">The sequence shown here is derived from an EMBL/GenBank/DDBJ whole genome shotgun (WGS) entry which is preliminary data.</text>
</comment>
<keyword evidence="2" id="KW-1185">Reference proteome</keyword>
<name>A0ABU3FFT1_9ENTE</name>
<dbReference type="Proteomes" id="UP001269061">
    <property type="component" value="Unassembled WGS sequence"/>
</dbReference>
<proteinExistence type="predicted"/>
<gene>
    <name evidence="1" type="ORF">P7H46_03445</name>
</gene>
<evidence type="ECO:0000313" key="2">
    <source>
        <dbReference type="Proteomes" id="UP001269061"/>
    </source>
</evidence>
<accession>A0ABU3FFT1</accession>
<organism evidence="1 2">
    <name type="scientific">Enterococcus pseudoavium</name>
    <dbReference type="NCBI Taxonomy" id="44007"/>
    <lineage>
        <taxon>Bacteria</taxon>
        <taxon>Bacillati</taxon>
        <taxon>Bacillota</taxon>
        <taxon>Bacilli</taxon>
        <taxon>Lactobacillales</taxon>
        <taxon>Enterococcaceae</taxon>
        <taxon>Enterococcus</taxon>
    </lineage>
</organism>
<sequence>MVVSKQKTHHNLNVFIYAYNVVGEQVGLPVNDDVQLVYTKPEPLKGLLHIKFKL</sequence>
<dbReference type="RefSeq" id="WP_311815378.1">
    <property type="nucleotide sequence ID" value="NZ_JARQAZ010000002.1"/>
</dbReference>